<keyword evidence="3" id="KW-1185">Reference proteome</keyword>
<accession>A0ABY7NGL9</accession>
<dbReference type="Proteomes" id="UP001212421">
    <property type="component" value="Chromosome"/>
</dbReference>
<evidence type="ECO:0000313" key="2">
    <source>
        <dbReference type="EMBL" id="WBM80684.1"/>
    </source>
</evidence>
<sequence>MWTIADSALYLGISPKTVEKLRNAGTFPAAIVIGRSVRFVPTDVRTWALALREPVAA</sequence>
<reference evidence="2 3" key="1">
    <citation type="submission" date="2021-05" db="EMBL/GenBank/DDBJ databases">
        <authorList>
            <person name="Kumar R."/>
            <person name="Kumar A."/>
            <person name="Mukhia S."/>
        </authorList>
    </citation>
    <scope>NUCLEOTIDE SEQUENCE [LARGE SCALE GENOMIC DNA]</scope>
    <source>
        <strain evidence="2 3">ERMR7:08</strain>
    </source>
</reference>
<protein>
    <submittedName>
        <fullName evidence="2">Helix-turn-helix domain-containing protein</fullName>
    </submittedName>
</protein>
<proteinExistence type="predicted"/>
<organism evidence="2 3">
    <name type="scientific">Cryobacterium breve</name>
    <dbReference type="NCBI Taxonomy" id="1259258"/>
    <lineage>
        <taxon>Bacteria</taxon>
        <taxon>Bacillati</taxon>
        <taxon>Actinomycetota</taxon>
        <taxon>Actinomycetes</taxon>
        <taxon>Micrococcales</taxon>
        <taxon>Microbacteriaceae</taxon>
        <taxon>Cryobacterium</taxon>
    </lineage>
</organism>
<dbReference type="EMBL" id="CP075584">
    <property type="protein sequence ID" value="WBM80684.1"/>
    <property type="molecule type" value="Genomic_DNA"/>
</dbReference>
<evidence type="ECO:0000259" key="1">
    <source>
        <dbReference type="Pfam" id="PF12728"/>
    </source>
</evidence>
<feature type="domain" description="Helix-turn-helix" evidence="1">
    <location>
        <begin position="3"/>
        <end position="48"/>
    </location>
</feature>
<dbReference type="Pfam" id="PF12728">
    <property type="entry name" value="HTH_17"/>
    <property type="match status" value="1"/>
</dbReference>
<gene>
    <name evidence="2" type="ORF">KIV56_04610</name>
</gene>
<dbReference type="InterPro" id="IPR041657">
    <property type="entry name" value="HTH_17"/>
</dbReference>
<evidence type="ECO:0000313" key="3">
    <source>
        <dbReference type="Proteomes" id="UP001212421"/>
    </source>
</evidence>
<dbReference type="RefSeq" id="WP_281535356.1">
    <property type="nucleotide sequence ID" value="NZ_CP075584.1"/>
</dbReference>
<name>A0ABY7NGL9_9MICO</name>